<organism evidence="1 2">
    <name type="scientific">Deinococcus arenicola</name>
    <dbReference type="NCBI Taxonomy" id="2994950"/>
    <lineage>
        <taxon>Bacteria</taxon>
        <taxon>Thermotogati</taxon>
        <taxon>Deinococcota</taxon>
        <taxon>Deinococci</taxon>
        <taxon>Deinococcales</taxon>
        <taxon>Deinococcaceae</taxon>
        <taxon>Deinococcus</taxon>
    </lineage>
</organism>
<dbReference type="EC" id="3.1.1.4" evidence="1"/>
<evidence type="ECO:0000313" key="2">
    <source>
        <dbReference type="Proteomes" id="UP001276150"/>
    </source>
</evidence>
<dbReference type="RefSeq" id="WP_317639596.1">
    <property type="nucleotide sequence ID" value="NZ_JAPMIV010000008.1"/>
</dbReference>
<dbReference type="Pfam" id="PF09056">
    <property type="entry name" value="Phospholip_A2_3"/>
    <property type="match status" value="1"/>
</dbReference>
<keyword evidence="2" id="KW-1185">Reference proteome</keyword>
<proteinExistence type="predicted"/>
<dbReference type="InterPro" id="IPR036444">
    <property type="entry name" value="PLipase_A2_dom_sf"/>
</dbReference>
<evidence type="ECO:0000313" key="1">
    <source>
        <dbReference type="EMBL" id="MDV6374278.1"/>
    </source>
</evidence>
<comment type="caution">
    <text evidence="1">The sequence shown here is derived from an EMBL/GenBank/DDBJ whole genome shotgun (WGS) entry which is preliminary data.</text>
</comment>
<protein>
    <submittedName>
        <fullName evidence="1">Phospholipase A2</fullName>
        <ecNumber evidence="1">3.1.1.4</ecNumber>
    </submittedName>
</protein>
<name>A0ABU4DPH7_9DEIO</name>
<dbReference type="PROSITE" id="PS51257">
    <property type="entry name" value="PROKAR_LIPOPROTEIN"/>
    <property type="match status" value="1"/>
</dbReference>
<dbReference type="GO" id="GO:0004623">
    <property type="term" value="F:phospholipase A2 activity"/>
    <property type="evidence" value="ECO:0007669"/>
    <property type="project" value="UniProtKB-EC"/>
</dbReference>
<dbReference type="InterPro" id="IPR015141">
    <property type="entry name" value="PLipase_A2_prok/fun"/>
</dbReference>
<dbReference type="SUPFAM" id="SSF48619">
    <property type="entry name" value="Phospholipase A2, PLA2"/>
    <property type="match status" value="1"/>
</dbReference>
<keyword evidence="1" id="KW-0378">Hydrolase</keyword>
<gene>
    <name evidence="1" type="ORF">ORD21_06700</name>
</gene>
<accession>A0ABU4DPH7</accession>
<dbReference type="EMBL" id="JAPMIV010000008">
    <property type="protein sequence ID" value="MDV6374278.1"/>
    <property type="molecule type" value="Genomic_DNA"/>
</dbReference>
<dbReference type="Gene3D" id="1.20.90.10">
    <property type="entry name" value="Phospholipase A2 domain"/>
    <property type="match status" value="1"/>
</dbReference>
<reference evidence="1 2" key="1">
    <citation type="submission" date="2022-11" db="EMBL/GenBank/DDBJ databases">
        <title>Deinococcus ZS9-10, Low Temperature and Draught-tolerating, UV-resistant Bacteria from Continental Antarctica.</title>
        <authorList>
            <person name="Cheng L."/>
        </authorList>
    </citation>
    <scope>NUCLEOTIDE SEQUENCE [LARGE SCALE GENOMIC DNA]</scope>
    <source>
        <strain evidence="1 2">ZS9-10</strain>
    </source>
</reference>
<sequence length="162" mass="17536">MSGLSLRSRPHPYRPVLLATLLTGCYPASVKPGDLPPGGLGYVQSVACGSVRNYEEQHARKADSPSGVDWFRNGCGDHLTLGYAAEFTSACNLHDFGYRNLRLHAAAHTGASRKVTDDALSAHMHTICAPKESGQRQVCDWTASALYGFVRVFGGFYFGGVW</sequence>
<dbReference type="Proteomes" id="UP001276150">
    <property type="component" value="Unassembled WGS sequence"/>
</dbReference>